<dbReference type="EMBL" id="GEBQ01027336">
    <property type="protein sequence ID" value="JAT12641.1"/>
    <property type="molecule type" value="Transcribed_RNA"/>
</dbReference>
<feature type="region of interest" description="Disordered" evidence="1">
    <location>
        <begin position="687"/>
        <end position="715"/>
    </location>
</feature>
<dbReference type="AlphaFoldDB" id="A0A1B6KMI7"/>
<organism evidence="2">
    <name type="scientific">Graphocephala atropunctata</name>
    <dbReference type="NCBI Taxonomy" id="36148"/>
    <lineage>
        <taxon>Eukaryota</taxon>
        <taxon>Metazoa</taxon>
        <taxon>Ecdysozoa</taxon>
        <taxon>Arthropoda</taxon>
        <taxon>Hexapoda</taxon>
        <taxon>Insecta</taxon>
        <taxon>Pterygota</taxon>
        <taxon>Neoptera</taxon>
        <taxon>Paraneoptera</taxon>
        <taxon>Hemiptera</taxon>
        <taxon>Auchenorrhyncha</taxon>
        <taxon>Membracoidea</taxon>
        <taxon>Cicadellidae</taxon>
        <taxon>Cicadellinae</taxon>
        <taxon>Cicadellini</taxon>
        <taxon>Graphocephala</taxon>
    </lineage>
</organism>
<name>A0A1B6KMI7_9HEMI</name>
<reference evidence="2" key="1">
    <citation type="submission" date="2015-11" db="EMBL/GenBank/DDBJ databases">
        <title>De novo transcriptome assembly of four potential Pierce s Disease insect vectors from Arizona vineyards.</title>
        <authorList>
            <person name="Tassone E.E."/>
        </authorList>
    </citation>
    <scope>NUCLEOTIDE SEQUENCE</scope>
</reference>
<feature type="compositionally biased region" description="Basic and acidic residues" evidence="1">
    <location>
        <begin position="694"/>
        <end position="715"/>
    </location>
</feature>
<evidence type="ECO:0000313" key="2">
    <source>
        <dbReference type="EMBL" id="JAT12641.1"/>
    </source>
</evidence>
<feature type="non-terminal residue" evidence="2">
    <location>
        <position position="995"/>
    </location>
</feature>
<evidence type="ECO:0008006" key="3">
    <source>
        <dbReference type="Google" id="ProtNLM"/>
    </source>
</evidence>
<feature type="region of interest" description="Disordered" evidence="1">
    <location>
        <begin position="332"/>
        <end position="358"/>
    </location>
</feature>
<sequence>KPKDSKAKMLLSDVQEVAKQSQVIPEDSVGTLVENIMVKESAVSEQTTLQSLSVLESLVEEKETEFSGQYKPDAKTAGVTIEKGRKVQATTEVVPEYKEGGLAPLDVPEQRRATPDFISREVAEVSETLSQMSVGDVISTKTKTKTTTATRTQTPFATSIHEQIIVQESEEQFVHSTAQTRRASLAFEEGKGVVITEITAEDNEMPYTCDLPKLQTAHPEILFKEAAETIEVSAELQPSEIIVEFPDEIVANVDQTHLTSLLQSEVDIRESEVEFKSDIFEKKTAEFIFEEGKGVSVTIVTSEDKEGNLKPIEKPTLKKAMPGVIGKESLQTSEVQPQQTVSEFKHNKPKEARAKKEHPISESVIVIQNIPQEQEGTIEGNPDAPTAKAQIDFTIMREVAEKSEIITGIHPKELETSKPTESFAKAEAVLMEGLIQSEISVNELEDELVKPELPTKRKASVIKDIQEGIKVAQTIVADKEGIHETQPLPKQMKPSPLISEQETVVQTEVLVSSSTSTLRKDIMPEAVKIKPKQIPFESIETSVTTVQEQEKNIEASWKPEVSKGVKSIQESQSISITEIVTDEKLQADLKEERTLKEVAETKFIDQEVAVKSEVIAQLPVTPFDVTVPTPTVAKQSTPTQHHLIVTSHDTGEVEDSLPALVTPAAKNIPIDVLEHKTTLLVTQVHPEEAPGQVEESHTPKHRATEVTEESHTHRVTESKVDIQTLHTPQEQTGKKLKDVLTTVIFNEEKHKELEKQIMPFIGITKITQKENNEHTTITTHTVVTKEGKQKRLKKQKIVKTVKDGKEDIEIIDETPEEGIIVDEECQPLPEITEVVPETVDEMPDQVVITDTVVIAPEDKRVKKTHKRVIQKVKDGKEEVSTQQSTEVTDKKVTRKVRKGEVPSQEEVLFEEVSPLKPIEHITPTVLESEGLADHTTVETKTIISKVGGKKRVKKQKIVKTVKDGKEDIEIIDETPEEGIIVDEECQPLPEITEVV</sequence>
<feature type="compositionally biased region" description="Polar residues" evidence="1">
    <location>
        <begin position="332"/>
        <end position="342"/>
    </location>
</feature>
<feature type="non-terminal residue" evidence="2">
    <location>
        <position position="1"/>
    </location>
</feature>
<proteinExistence type="predicted"/>
<protein>
    <recommendedName>
        <fullName evidence="3">Titin</fullName>
    </recommendedName>
</protein>
<feature type="compositionally biased region" description="Basic and acidic residues" evidence="1">
    <location>
        <begin position="343"/>
        <end position="358"/>
    </location>
</feature>
<evidence type="ECO:0000256" key="1">
    <source>
        <dbReference type="SAM" id="MobiDB-lite"/>
    </source>
</evidence>
<gene>
    <name evidence="2" type="ORF">g.47193</name>
</gene>
<accession>A0A1B6KMI7</accession>